<evidence type="ECO:0000256" key="3">
    <source>
        <dbReference type="SAM" id="MobiDB-lite"/>
    </source>
</evidence>
<name>A0A845BPH1_9NEIS</name>
<protein>
    <submittedName>
        <fullName evidence="9">Efflux RND transporter periplasmic adaptor subunit</fullName>
    </submittedName>
</protein>
<feature type="domain" description="Multidrug resistance protein MdtA-like alpha-helical hairpin" evidence="5">
    <location>
        <begin position="103"/>
        <end position="172"/>
    </location>
</feature>
<keyword evidence="10" id="KW-1185">Reference proteome</keyword>
<reference evidence="9 10" key="1">
    <citation type="submission" date="2019-12" db="EMBL/GenBank/DDBJ databases">
        <title>Neisseriaceae gen. nov. sp. Genome sequencing and assembly.</title>
        <authorList>
            <person name="Liu Z."/>
            <person name="Li A."/>
        </authorList>
    </citation>
    <scope>NUCLEOTIDE SEQUENCE [LARGE SCALE GENOMIC DNA]</scope>
    <source>
        <strain evidence="9 10">B2N2-7</strain>
    </source>
</reference>
<dbReference type="InterPro" id="IPR058627">
    <property type="entry name" value="MdtA-like_C"/>
</dbReference>
<dbReference type="SUPFAM" id="SSF111369">
    <property type="entry name" value="HlyD-like secretion proteins"/>
    <property type="match status" value="1"/>
</dbReference>
<dbReference type="PROSITE" id="PS51257">
    <property type="entry name" value="PROKAR_LIPOPROTEIN"/>
    <property type="match status" value="1"/>
</dbReference>
<dbReference type="InterPro" id="IPR058624">
    <property type="entry name" value="MdtA-like_HH"/>
</dbReference>
<feature type="chain" id="PRO_5032934295" evidence="4">
    <location>
        <begin position="20"/>
        <end position="389"/>
    </location>
</feature>
<dbReference type="Pfam" id="PF25917">
    <property type="entry name" value="BSH_RND"/>
    <property type="match status" value="1"/>
</dbReference>
<dbReference type="Gene3D" id="2.40.30.170">
    <property type="match status" value="1"/>
</dbReference>
<feature type="compositionally biased region" description="Low complexity" evidence="3">
    <location>
        <begin position="376"/>
        <end position="389"/>
    </location>
</feature>
<dbReference type="Pfam" id="PF25967">
    <property type="entry name" value="RND-MFP_C"/>
    <property type="match status" value="1"/>
</dbReference>
<keyword evidence="4" id="KW-0732">Signal</keyword>
<dbReference type="Gene3D" id="1.10.287.470">
    <property type="entry name" value="Helix hairpin bin"/>
    <property type="match status" value="1"/>
</dbReference>
<comment type="similarity">
    <text evidence="2">Belongs to the membrane fusion protein (MFP) (TC 8.A.1) family.</text>
</comment>
<dbReference type="Gene3D" id="2.40.50.100">
    <property type="match status" value="1"/>
</dbReference>
<sequence>MKRPVTWLLLTAVAASLMACSKDEGAVGQQGAMPPMPVTVVSIQPKDIPLTFEYAGQAAGFREVQVRARVEGILLHRNFVEGRRVKQGETLFEIGPDTYIAAVDQAKGNLAVQEANYNQAKRTYDRVLPLFKENAVSQQDRDNALAAFESGKAAVESARATLKQAQINLGYTKVTAPISGLTSLDVVSEGSLVTPNSMLTRISQLNPIYVNFSFSDNEAQKLRRDIDEGRVRVPAQNAYQVSVKMSDGSTFDQIGKINFSDNVVNTDTGTISSRAQFDNPQGMLLPGQFVRVTLKGAQRISAVTVPQVAVLTTQQGKLVWTVNKEGKAEPRPVEVIDQVGADFVIGSGLAKGDRVVVDNILKLRPGAPVTPHEAGSKPAASAPAAQAQG</sequence>
<comment type="caution">
    <text evidence="9">The sequence shown here is derived from an EMBL/GenBank/DDBJ whole genome shotgun (WGS) entry which is preliminary data.</text>
</comment>
<evidence type="ECO:0000313" key="9">
    <source>
        <dbReference type="EMBL" id="MXR38255.1"/>
    </source>
</evidence>
<dbReference type="InterPro" id="IPR058626">
    <property type="entry name" value="MdtA-like_b-barrel"/>
</dbReference>
<dbReference type="NCBIfam" id="TIGR01730">
    <property type="entry name" value="RND_mfp"/>
    <property type="match status" value="1"/>
</dbReference>
<evidence type="ECO:0000313" key="10">
    <source>
        <dbReference type="Proteomes" id="UP000467214"/>
    </source>
</evidence>
<dbReference type="PANTHER" id="PTHR30158">
    <property type="entry name" value="ACRA/E-RELATED COMPONENT OF DRUG EFFLUX TRANSPORTER"/>
    <property type="match status" value="1"/>
</dbReference>
<dbReference type="Pfam" id="PF25876">
    <property type="entry name" value="HH_MFP_RND"/>
    <property type="match status" value="1"/>
</dbReference>
<dbReference type="RefSeq" id="WP_160798186.1">
    <property type="nucleotide sequence ID" value="NZ_WSSB01000018.1"/>
</dbReference>
<organism evidence="9 10">
    <name type="scientific">Craterilacuibacter sinensis</name>
    <dbReference type="NCBI Taxonomy" id="2686017"/>
    <lineage>
        <taxon>Bacteria</taxon>
        <taxon>Pseudomonadati</taxon>
        <taxon>Pseudomonadota</taxon>
        <taxon>Betaproteobacteria</taxon>
        <taxon>Neisseriales</taxon>
        <taxon>Neisseriaceae</taxon>
        <taxon>Craterilacuibacter</taxon>
    </lineage>
</organism>
<dbReference type="Gene3D" id="2.40.420.20">
    <property type="match status" value="1"/>
</dbReference>
<feature type="domain" description="Multidrug resistance protein MdtA-like C-terminal permuted SH3" evidence="8">
    <location>
        <begin position="302"/>
        <end position="360"/>
    </location>
</feature>
<dbReference type="AlphaFoldDB" id="A0A845BPH1"/>
<feature type="region of interest" description="Disordered" evidence="3">
    <location>
        <begin position="366"/>
        <end position="389"/>
    </location>
</feature>
<feature type="domain" description="Multidrug resistance protein MdtA-like beta-barrel" evidence="7">
    <location>
        <begin position="207"/>
        <end position="295"/>
    </location>
</feature>
<dbReference type="GO" id="GO:0046677">
    <property type="term" value="P:response to antibiotic"/>
    <property type="evidence" value="ECO:0007669"/>
    <property type="project" value="TreeGrafter"/>
</dbReference>
<dbReference type="InterPro" id="IPR006143">
    <property type="entry name" value="RND_pump_MFP"/>
</dbReference>
<evidence type="ECO:0000259" key="8">
    <source>
        <dbReference type="Pfam" id="PF25967"/>
    </source>
</evidence>
<comment type="subcellular location">
    <subcellularLocation>
        <location evidence="1">Cell envelope</location>
    </subcellularLocation>
</comment>
<proteinExistence type="inferred from homology"/>
<evidence type="ECO:0000259" key="6">
    <source>
        <dbReference type="Pfam" id="PF25917"/>
    </source>
</evidence>
<dbReference type="FunFam" id="2.40.420.20:FF:000001">
    <property type="entry name" value="Efflux RND transporter periplasmic adaptor subunit"/>
    <property type="match status" value="1"/>
</dbReference>
<evidence type="ECO:0000256" key="4">
    <source>
        <dbReference type="SAM" id="SignalP"/>
    </source>
</evidence>
<dbReference type="EMBL" id="WSSB01000018">
    <property type="protein sequence ID" value="MXR38255.1"/>
    <property type="molecule type" value="Genomic_DNA"/>
</dbReference>
<evidence type="ECO:0000259" key="5">
    <source>
        <dbReference type="Pfam" id="PF25876"/>
    </source>
</evidence>
<dbReference type="InterPro" id="IPR058625">
    <property type="entry name" value="MdtA-like_BSH"/>
</dbReference>
<dbReference type="GO" id="GO:0022857">
    <property type="term" value="F:transmembrane transporter activity"/>
    <property type="evidence" value="ECO:0007669"/>
    <property type="project" value="InterPro"/>
</dbReference>
<dbReference type="GO" id="GO:0005886">
    <property type="term" value="C:plasma membrane"/>
    <property type="evidence" value="ECO:0007669"/>
    <property type="project" value="TreeGrafter"/>
</dbReference>
<evidence type="ECO:0000256" key="1">
    <source>
        <dbReference type="ARBA" id="ARBA00004196"/>
    </source>
</evidence>
<feature type="domain" description="Multidrug resistance protein MdtA-like barrel-sandwich hybrid" evidence="6">
    <location>
        <begin position="62"/>
        <end position="197"/>
    </location>
</feature>
<dbReference type="Proteomes" id="UP000467214">
    <property type="component" value="Unassembled WGS sequence"/>
</dbReference>
<dbReference type="GO" id="GO:0030313">
    <property type="term" value="C:cell envelope"/>
    <property type="evidence" value="ECO:0007669"/>
    <property type="project" value="UniProtKB-SubCell"/>
</dbReference>
<accession>A0A845BPH1</accession>
<gene>
    <name evidence="9" type="ORF">GQF02_14870</name>
</gene>
<evidence type="ECO:0000259" key="7">
    <source>
        <dbReference type="Pfam" id="PF25944"/>
    </source>
</evidence>
<evidence type="ECO:0000256" key="2">
    <source>
        <dbReference type="ARBA" id="ARBA00009477"/>
    </source>
</evidence>
<dbReference type="Pfam" id="PF25944">
    <property type="entry name" value="Beta-barrel_RND"/>
    <property type="match status" value="1"/>
</dbReference>
<feature type="signal peptide" evidence="4">
    <location>
        <begin position="1"/>
        <end position="19"/>
    </location>
</feature>